<dbReference type="InterPro" id="IPR022742">
    <property type="entry name" value="Hydrolase_4"/>
</dbReference>
<protein>
    <submittedName>
        <fullName evidence="2">Lysophospholipase, alpha-beta hydrolase superfamily</fullName>
    </submittedName>
</protein>
<reference evidence="3" key="1">
    <citation type="submission" date="2017-06" db="EMBL/GenBank/DDBJ databases">
        <authorList>
            <person name="Varghese N."/>
            <person name="Submissions S."/>
        </authorList>
    </citation>
    <scope>NUCLEOTIDE SEQUENCE [LARGE SCALE GENOMIC DNA]</scope>
    <source>
        <strain evidence="3">DSM 11116</strain>
    </source>
</reference>
<accession>A0A212UA15</accession>
<dbReference type="GO" id="GO:0016787">
    <property type="term" value="F:hydrolase activity"/>
    <property type="evidence" value="ECO:0007669"/>
    <property type="project" value="UniProtKB-KW"/>
</dbReference>
<gene>
    <name evidence="2" type="ORF">SAMN06265337_2649</name>
</gene>
<feature type="domain" description="Serine aminopeptidase S33" evidence="1">
    <location>
        <begin position="52"/>
        <end position="255"/>
    </location>
</feature>
<keyword evidence="3" id="KW-1185">Reference proteome</keyword>
<dbReference type="InterPro" id="IPR029058">
    <property type="entry name" value="AB_hydrolase_fold"/>
</dbReference>
<dbReference type="RefSeq" id="WP_088843992.1">
    <property type="nucleotide sequence ID" value="NZ_FYEW01000002.1"/>
</dbReference>
<evidence type="ECO:0000313" key="2">
    <source>
        <dbReference type="EMBL" id="SNC74990.1"/>
    </source>
</evidence>
<dbReference type="AlphaFoldDB" id="A0A212UA15"/>
<dbReference type="PANTHER" id="PTHR11614">
    <property type="entry name" value="PHOSPHOLIPASE-RELATED"/>
    <property type="match status" value="1"/>
</dbReference>
<sequence>MASLTPAAERSDYVPDVLGDDFEQLTLVPAAAEDYEGPVVSTLVRKRAPAHTTRAVLYVHGFNDYFFQRELATEYNTHGFHFYALDLRKYGRSIRPHQRPNNVRNLSEYFQDLDAALAQMRAEGNTTLVLTGHSTGGLITALYTGQRKEQGGLAALVLNSPFLEMNQPWLLRRVGTPLMAQLGAWWPDLKLPGTLPPVYGRSLHKNFHGEWDYDLDWKPNQVFALNAGWLNAIRAGHAQVRRGLGIAVPVLVLFSTRSYQRGQREDLHRTDAVLNVEHIRALSPRLGIHVTAHALEGAIHDVFLSRKAVRAEAYRVLFDWLGKALPKDTHQEEPN</sequence>
<proteinExistence type="predicted"/>
<keyword evidence="2" id="KW-0378">Hydrolase</keyword>
<dbReference type="SUPFAM" id="SSF53474">
    <property type="entry name" value="alpha/beta-Hydrolases"/>
    <property type="match status" value="1"/>
</dbReference>
<evidence type="ECO:0000313" key="3">
    <source>
        <dbReference type="Proteomes" id="UP000198131"/>
    </source>
</evidence>
<dbReference type="Pfam" id="PF12146">
    <property type="entry name" value="Hydrolase_4"/>
    <property type="match status" value="1"/>
</dbReference>
<evidence type="ECO:0000259" key="1">
    <source>
        <dbReference type="Pfam" id="PF12146"/>
    </source>
</evidence>
<dbReference type="OrthoDB" id="9801217at2"/>
<dbReference type="EMBL" id="FYEW01000002">
    <property type="protein sequence ID" value="SNC74990.1"/>
    <property type="molecule type" value="Genomic_DNA"/>
</dbReference>
<name>A0A212UA15_9BACT</name>
<dbReference type="InterPro" id="IPR051044">
    <property type="entry name" value="MAG_DAG_Lipase"/>
</dbReference>
<dbReference type="Gene3D" id="3.40.50.1820">
    <property type="entry name" value="alpha/beta hydrolase"/>
    <property type="match status" value="1"/>
</dbReference>
<organism evidence="2 3">
    <name type="scientific">Hymenobacter gelipurpurascens</name>
    <dbReference type="NCBI Taxonomy" id="89968"/>
    <lineage>
        <taxon>Bacteria</taxon>
        <taxon>Pseudomonadati</taxon>
        <taxon>Bacteroidota</taxon>
        <taxon>Cytophagia</taxon>
        <taxon>Cytophagales</taxon>
        <taxon>Hymenobacteraceae</taxon>
        <taxon>Hymenobacter</taxon>
    </lineage>
</organism>
<dbReference type="Proteomes" id="UP000198131">
    <property type="component" value="Unassembled WGS sequence"/>
</dbReference>